<name>A0AAV5E3T6_ELECO</name>
<reference evidence="2" key="1">
    <citation type="journal article" date="2018" name="DNA Res.">
        <title>Multiple hybrid de novo genome assembly of finger millet, an orphan allotetraploid crop.</title>
        <authorList>
            <person name="Hatakeyama M."/>
            <person name="Aluri S."/>
            <person name="Balachadran M.T."/>
            <person name="Sivarajan S.R."/>
            <person name="Patrignani A."/>
            <person name="Gruter S."/>
            <person name="Poveda L."/>
            <person name="Shimizu-Inatsugi R."/>
            <person name="Baeten J."/>
            <person name="Francoijs K.J."/>
            <person name="Nataraja K.N."/>
            <person name="Reddy Y.A.N."/>
            <person name="Phadnis S."/>
            <person name="Ravikumar R.L."/>
            <person name="Schlapbach R."/>
            <person name="Sreeman S.M."/>
            <person name="Shimizu K.K."/>
        </authorList>
    </citation>
    <scope>NUCLEOTIDE SEQUENCE</scope>
</reference>
<organism evidence="2 3">
    <name type="scientific">Eleusine coracana subsp. coracana</name>
    <dbReference type="NCBI Taxonomy" id="191504"/>
    <lineage>
        <taxon>Eukaryota</taxon>
        <taxon>Viridiplantae</taxon>
        <taxon>Streptophyta</taxon>
        <taxon>Embryophyta</taxon>
        <taxon>Tracheophyta</taxon>
        <taxon>Spermatophyta</taxon>
        <taxon>Magnoliopsida</taxon>
        <taxon>Liliopsida</taxon>
        <taxon>Poales</taxon>
        <taxon>Poaceae</taxon>
        <taxon>PACMAD clade</taxon>
        <taxon>Chloridoideae</taxon>
        <taxon>Cynodonteae</taxon>
        <taxon>Eleusininae</taxon>
        <taxon>Eleusine</taxon>
    </lineage>
</organism>
<gene>
    <name evidence="2" type="primary">gb04106</name>
    <name evidence="2" type="ORF">PR202_gb04106</name>
</gene>
<dbReference type="AlphaFoldDB" id="A0AAV5E3T6"/>
<accession>A0AAV5E3T6</accession>
<dbReference type="Proteomes" id="UP001054889">
    <property type="component" value="Unassembled WGS sequence"/>
</dbReference>
<evidence type="ECO:0000313" key="2">
    <source>
        <dbReference type="EMBL" id="GJN17067.1"/>
    </source>
</evidence>
<comment type="caution">
    <text evidence="2">The sequence shown here is derived from an EMBL/GenBank/DDBJ whole genome shotgun (WGS) entry which is preliminary data.</text>
</comment>
<evidence type="ECO:0000256" key="1">
    <source>
        <dbReference type="SAM" id="SignalP"/>
    </source>
</evidence>
<keyword evidence="1" id="KW-0732">Signal</keyword>
<keyword evidence="3" id="KW-1185">Reference proteome</keyword>
<dbReference type="EMBL" id="BQKI01000073">
    <property type="protein sequence ID" value="GJN17067.1"/>
    <property type="molecule type" value="Genomic_DNA"/>
</dbReference>
<feature type="chain" id="PRO_5043652301" evidence="1">
    <location>
        <begin position="20"/>
        <end position="80"/>
    </location>
</feature>
<proteinExistence type="predicted"/>
<reference evidence="2" key="2">
    <citation type="submission" date="2021-12" db="EMBL/GenBank/DDBJ databases">
        <title>Resequencing data analysis of finger millet.</title>
        <authorList>
            <person name="Hatakeyama M."/>
            <person name="Aluri S."/>
            <person name="Balachadran M.T."/>
            <person name="Sivarajan S.R."/>
            <person name="Poveda L."/>
            <person name="Shimizu-Inatsugi R."/>
            <person name="Schlapbach R."/>
            <person name="Sreeman S.M."/>
            <person name="Shimizu K.K."/>
        </authorList>
    </citation>
    <scope>NUCLEOTIDE SEQUENCE</scope>
</reference>
<protein>
    <submittedName>
        <fullName evidence="2">Uncharacterized protein</fullName>
    </submittedName>
</protein>
<evidence type="ECO:0000313" key="3">
    <source>
        <dbReference type="Proteomes" id="UP001054889"/>
    </source>
</evidence>
<feature type="signal peptide" evidence="1">
    <location>
        <begin position="1"/>
        <end position="19"/>
    </location>
</feature>
<sequence length="80" mass="9764">MTVILIYLLIALDVPKWFIKTVDKWRLNFLWRGRKELQGRHCPMAWQRVTRPFQLGGLGVHDLQTMAWTLRMRWLWLQKT</sequence>